<dbReference type="Proteomes" id="UP001165405">
    <property type="component" value="Unassembled WGS sequence"/>
</dbReference>
<reference evidence="6" key="1">
    <citation type="submission" date="2022-01" db="EMBL/GenBank/DDBJ databases">
        <title>Antribacter sp. nov., isolated from Guizhou of China.</title>
        <authorList>
            <person name="Chengliang C."/>
            <person name="Ya Z."/>
        </authorList>
    </citation>
    <scope>NUCLEOTIDE SEQUENCE</scope>
    <source>
        <strain evidence="6">KLBMP 9083</strain>
    </source>
</reference>
<dbReference type="InterPro" id="IPR005119">
    <property type="entry name" value="LysR_subst-bd"/>
</dbReference>
<dbReference type="Gene3D" id="1.10.10.10">
    <property type="entry name" value="Winged helix-like DNA-binding domain superfamily/Winged helix DNA-binding domain"/>
    <property type="match status" value="1"/>
</dbReference>
<dbReference type="AlphaFoldDB" id="A0AA41QD91"/>
<sequence length="286" mass="28919">MDTRALLSLVTVADTASFSRAAARLGFTQSAVSQHVAGLERSAGTLLLTRRPAVVPTPAGLEYLRHARAILAHEQAAHAAVARATGRDAEAPVTVAVTPAAEHLVAAAGPLAAVLVLDTTDAASALESGRADLAVVDGVAAPGDPLPGSSPDVAVRLVRESPVAVLLPADHPLSGRPGLDLTSLTEARWLDTSRVACSTAELASVARLALRRGTAYTGTTPAVVASLVRAGHGLAGAPLTAAVPDGLALVPVVAPRLVYRVEVRIHSTARAAVRLAADGVREAAGP</sequence>
<dbReference type="SUPFAM" id="SSF53850">
    <property type="entry name" value="Periplasmic binding protein-like II"/>
    <property type="match status" value="1"/>
</dbReference>
<protein>
    <submittedName>
        <fullName evidence="6">LysR family transcriptional regulator</fullName>
    </submittedName>
</protein>
<evidence type="ECO:0000313" key="7">
    <source>
        <dbReference type="Proteomes" id="UP001165405"/>
    </source>
</evidence>
<dbReference type="Pfam" id="PF03466">
    <property type="entry name" value="LysR_substrate"/>
    <property type="match status" value="1"/>
</dbReference>
<dbReference type="InterPro" id="IPR036390">
    <property type="entry name" value="WH_DNA-bd_sf"/>
</dbReference>
<dbReference type="GO" id="GO:0032993">
    <property type="term" value="C:protein-DNA complex"/>
    <property type="evidence" value="ECO:0007669"/>
    <property type="project" value="TreeGrafter"/>
</dbReference>
<evidence type="ECO:0000256" key="1">
    <source>
        <dbReference type="ARBA" id="ARBA00009437"/>
    </source>
</evidence>
<dbReference type="EMBL" id="JAKGSG010000011">
    <property type="protein sequence ID" value="MCF4120024.1"/>
    <property type="molecule type" value="Genomic_DNA"/>
</dbReference>
<evidence type="ECO:0000256" key="4">
    <source>
        <dbReference type="ARBA" id="ARBA00023163"/>
    </source>
</evidence>
<comment type="similarity">
    <text evidence="1">Belongs to the LysR transcriptional regulatory family.</text>
</comment>
<dbReference type="GO" id="GO:0003677">
    <property type="term" value="F:DNA binding"/>
    <property type="evidence" value="ECO:0007669"/>
    <property type="project" value="UniProtKB-KW"/>
</dbReference>
<dbReference type="SUPFAM" id="SSF46785">
    <property type="entry name" value="Winged helix' DNA-binding domain"/>
    <property type="match status" value="1"/>
</dbReference>
<feature type="domain" description="HTH lysR-type" evidence="5">
    <location>
        <begin position="1"/>
        <end position="57"/>
    </location>
</feature>
<dbReference type="InterPro" id="IPR036388">
    <property type="entry name" value="WH-like_DNA-bd_sf"/>
</dbReference>
<dbReference type="Gene3D" id="3.40.190.10">
    <property type="entry name" value="Periplasmic binding protein-like II"/>
    <property type="match status" value="2"/>
</dbReference>
<accession>A0AA41QD91</accession>
<keyword evidence="2" id="KW-0805">Transcription regulation</keyword>
<keyword evidence="3" id="KW-0238">DNA-binding</keyword>
<dbReference type="CDD" id="cd05466">
    <property type="entry name" value="PBP2_LTTR_substrate"/>
    <property type="match status" value="1"/>
</dbReference>
<gene>
    <name evidence="6" type="ORF">L1785_03445</name>
</gene>
<dbReference type="PANTHER" id="PTHR30346:SF29">
    <property type="entry name" value="LYSR SUBSTRATE-BINDING"/>
    <property type="match status" value="1"/>
</dbReference>
<dbReference type="PANTHER" id="PTHR30346">
    <property type="entry name" value="TRANSCRIPTIONAL DUAL REGULATOR HCAR-RELATED"/>
    <property type="match status" value="1"/>
</dbReference>
<organism evidence="6 7">
    <name type="scientific">Antribacter soli</name>
    <dbReference type="NCBI Taxonomy" id="2910976"/>
    <lineage>
        <taxon>Bacteria</taxon>
        <taxon>Bacillati</taxon>
        <taxon>Actinomycetota</taxon>
        <taxon>Actinomycetes</taxon>
        <taxon>Micrococcales</taxon>
        <taxon>Promicromonosporaceae</taxon>
        <taxon>Antribacter</taxon>
    </lineage>
</organism>
<dbReference type="RefSeq" id="WP_236087733.1">
    <property type="nucleotide sequence ID" value="NZ_JAKGSG010000011.1"/>
</dbReference>
<keyword evidence="7" id="KW-1185">Reference proteome</keyword>
<dbReference type="PRINTS" id="PR00039">
    <property type="entry name" value="HTHLYSR"/>
</dbReference>
<comment type="caution">
    <text evidence="6">The sequence shown here is derived from an EMBL/GenBank/DDBJ whole genome shotgun (WGS) entry which is preliminary data.</text>
</comment>
<evidence type="ECO:0000256" key="2">
    <source>
        <dbReference type="ARBA" id="ARBA00023015"/>
    </source>
</evidence>
<dbReference type="Pfam" id="PF00126">
    <property type="entry name" value="HTH_1"/>
    <property type="match status" value="1"/>
</dbReference>
<name>A0AA41QD91_9MICO</name>
<evidence type="ECO:0000313" key="6">
    <source>
        <dbReference type="EMBL" id="MCF4120024.1"/>
    </source>
</evidence>
<keyword evidence="4" id="KW-0804">Transcription</keyword>
<evidence type="ECO:0000259" key="5">
    <source>
        <dbReference type="PROSITE" id="PS50931"/>
    </source>
</evidence>
<proteinExistence type="inferred from homology"/>
<dbReference type="GO" id="GO:0003700">
    <property type="term" value="F:DNA-binding transcription factor activity"/>
    <property type="evidence" value="ECO:0007669"/>
    <property type="project" value="InterPro"/>
</dbReference>
<dbReference type="PROSITE" id="PS50931">
    <property type="entry name" value="HTH_LYSR"/>
    <property type="match status" value="1"/>
</dbReference>
<dbReference type="InterPro" id="IPR000847">
    <property type="entry name" value="LysR_HTH_N"/>
</dbReference>
<evidence type="ECO:0000256" key="3">
    <source>
        <dbReference type="ARBA" id="ARBA00023125"/>
    </source>
</evidence>